<evidence type="ECO:0000313" key="3">
    <source>
        <dbReference type="Proteomes" id="UP000593574"/>
    </source>
</evidence>
<evidence type="ECO:0000313" key="2">
    <source>
        <dbReference type="EMBL" id="MBA0730291.1"/>
    </source>
</evidence>
<accession>A0A7J9B1S3</accession>
<keyword evidence="1" id="KW-1133">Transmembrane helix</keyword>
<sequence>MAPPNQICLVSAIFIVIFSLSSLTTS</sequence>
<keyword evidence="1" id="KW-0812">Transmembrane</keyword>
<gene>
    <name evidence="2" type="ORF">Golax_025679</name>
</gene>
<comment type="caution">
    <text evidence="2">The sequence shown here is derived from an EMBL/GenBank/DDBJ whole genome shotgun (WGS) entry which is preliminary data.</text>
</comment>
<evidence type="ECO:0000256" key="1">
    <source>
        <dbReference type="SAM" id="Phobius"/>
    </source>
</evidence>
<reference evidence="2 3" key="1">
    <citation type="journal article" date="2019" name="Genome Biol. Evol.">
        <title>Insights into the evolution of the New World diploid cottons (Gossypium, subgenus Houzingenia) based on genome sequencing.</title>
        <authorList>
            <person name="Grover C.E."/>
            <person name="Arick M.A. 2nd"/>
            <person name="Thrash A."/>
            <person name="Conover J.L."/>
            <person name="Sanders W.S."/>
            <person name="Peterson D.G."/>
            <person name="Frelichowski J.E."/>
            <person name="Scheffler J.A."/>
            <person name="Scheffler B.E."/>
            <person name="Wendel J.F."/>
        </authorList>
    </citation>
    <scope>NUCLEOTIDE SEQUENCE [LARGE SCALE GENOMIC DNA]</scope>
    <source>
        <strain evidence="2">4</strain>
        <tissue evidence="2">Leaf</tissue>
    </source>
</reference>
<name>A0A7J9B1S3_9ROSI</name>
<proteinExistence type="predicted"/>
<dbReference type="Proteomes" id="UP000593574">
    <property type="component" value="Unassembled WGS sequence"/>
</dbReference>
<keyword evidence="3" id="KW-1185">Reference proteome</keyword>
<dbReference type="AlphaFoldDB" id="A0A7J9B1S3"/>
<feature type="transmembrane region" description="Helical" evidence="1">
    <location>
        <begin position="7"/>
        <end position="25"/>
    </location>
</feature>
<protein>
    <submittedName>
        <fullName evidence="2">Uncharacterized protein</fullName>
    </submittedName>
</protein>
<organism evidence="2 3">
    <name type="scientific">Gossypium laxum</name>
    <dbReference type="NCBI Taxonomy" id="34288"/>
    <lineage>
        <taxon>Eukaryota</taxon>
        <taxon>Viridiplantae</taxon>
        <taxon>Streptophyta</taxon>
        <taxon>Embryophyta</taxon>
        <taxon>Tracheophyta</taxon>
        <taxon>Spermatophyta</taxon>
        <taxon>Magnoliopsida</taxon>
        <taxon>eudicotyledons</taxon>
        <taxon>Gunneridae</taxon>
        <taxon>Pentapetalae</taxon>
        <taxon>rosids</taxon>
        <taxon>malvids</taxon>
        <taxon>Malvales</taxon>
        <taxon>Malvaceae</taxon>
        <taxon>Malvoideae</taxon>
        <taxon>Gossypium</taxon>
    </lineage>
</organism>
<keyword evidence="1" id="KW-0472">Membrane</keyword>
<dbReference type="EMBL" id="JABEZV010443989">
    <property type="protein sequence ID" value="MBA0730291.1"/>
    <property type="molecule type" value="Genomic_DNA"/>
</dbReference>